<name>A0ABT7I9Y0_9GAMM</name>
<evidence type="ECO:0000259" key="11">
    <source>
        <dbReference type="PROSITE" id="PS51379"/>
    </source>
</evidence>
<dbReference type="NCBIfam" id="TIGR02176">
    <property type="entry name" value="pyruv_ox_red"/>
    <property type="match status" value="1"/>
</dbReference>
<dbReference type="EC" id="1.2.7.-" evidence="9"/>
<dbReference type="InterPro" id="IPR019752">
    <property type="entry name" value="Pyrv/ketoisovalerate_OxRed_cat"/>
</dbReference>
<dbReference type="InterPro" id="IPR019456">
    <property type="entry name" value="Pyrv-flavodox_OxRtase_EKR"/>
</dbReference>
<evidence type="ECO:0000313" key="12">
    <source>
        <dbReference type="EMBL" id="MDL0430974.1"/>
    </source>
</evidence>
<dbReference type="Gene3D" id="3.40.50.920">
    <property type="match status" value="1"/>
</dbReference>
<evidence type="ECO:0000256" key="1">
    <source>
        <dbReference type="ARBA" id="ARBA00009032"/>
    </source>
</evidence>
<keyword evidence="6 9" id="KW-0560">Oxidoreductase</keyword>
<comment type="similarity">
    <text evidence="1 9">Belongs to the pyruvate:ferredoxin/flavodoxin oxidoreductase family.</text>
</comment>
<keyword evidence="12" id="KW-0670">Pyruvate</keyword>
<dbReference type="Pfam" id="PF17147">
    <property type="entry name" value="PFOR_II"/>
    <property type="match status" value="1"/>
</dbReference>
<keyword evidence="5 9" id="KW-0249">Electron transport</keyword>
<gene>
    <name evidence="12" type="primary">nifJ</name>
    <name evidence="12" type="ORF">QPM17_07550</name>
</gene>
<dbReference type="SUPFAM" id="SSF52922">
    <property type="entry name" value="TK C-terminal domain-like"/>
    <property type="match status" value="1"/>
</dbReference>
<dbReference type="Gene3D" id="3.40.50.970">
    <property type="match status" value="2"/>
</dbReference>
<evidence type="ECO:0000256" key="5">
    <source>
        <dbReference type="ARBA" id="ARBA00022982"/>
    </source>
</evidence>
<dbReference type="InterPro" id="IPR002880">
    <property type="entry name" value="Pyrv_Fd/Flavodoxin_OxRdtase_N"/>
</dbReference>
<dbReference type="Gene3D" id="3.40.920.10">
    <property type="entry name" value="Pyruvate-ferredoxin oxidoreductase, PFOR, domain III"/>
    <property type="match status" value="1"/>
</dbReference>
<feature type="region of interest" description="Disordered" evidence="10">
    <location>
        <begin position="195"/>
        <end position="219"/>
    </location>
</feature>
<keyword evidence="7" id="KW-0408">Iron</keyword>
<dbReference type="SMART" id="SM00890">
    <property type="entry name" value="EKR"/>
    <property type="match status" value="1"/>
</dbReference>
<dbReference type="InterPro" id="IPR011766">
    <property type="entry name" value="TPP_enzyme_TPP-bd"/>
</dbReference>
<organism evidence="12 13">
    <name type="scientific">Marinobacter azerbaijanicus</name>
    <dbReference type="NCBI Taxonomy" id="3050455"/>
    <lineage>
        <taxon>Bacteria</taxon>
        <taxon>Pseudomonadati</taxon>
        <taxon>Pseudomonadota</taxon>
        <taxon>Gammaproteobacteria</taxon>
        <taxon>Pseudomonadales</taxon>
        <taxon>Marinobacteraceae</taxon>
        <taxon>Marinobacter</taxon>
    </lineage>
</organism>
<dbReference type="InterPro" id="IPR037112">
    <property type="entry name" value="Pyrv-flavodox_OxR_EKR_sf"/>
</dbReference>
<dbReference type="PANTHER" id="PTHR32154:SF0">
    <property type="entry name" value="PYRUVATE-FLAVODOXIN OXIDOREDUCTASE-RELATED"/>
    <property type="match status" value="1"/>
</dbReference>
<feature type="region of interest" description="Disordered" evidence="10">
    <location>
        <begin position="1177"/>
        <end position="1197"/>
    </location>
</feature>
<evidence type="ECO:0000256" key="10">
    <source>
        <dbReference type="SAM" id="MobiDB-lite"/>
    </source>
</evidence>
<dbReference type="InterPro" id="IPR033412">
    <property type="entry name" value="PFOR_II"/>
</dbReference>
<keyword evidence="13" id="KW-1185">Reference proteome</keyword>
<dbReference type="PROSITE" id="PS51379">
    <property type="entry name" value="4FE4S_FER_2"/>
    <property type="match status" value="2"/>
</dbReference>
<accession>A0ABT7I9Y0</accession>
<evidence type="ECO:0000313" key="13">
    <source>
        <dbReference type="Proteomes" id="UP001227964"/>
    </source>
</evidence>
<feature type="domain" description="4Fe-4S ferredoxin-type" evidence="11">
    <location>
        <begin position="683"/>
        <end position="712"/>
    </location>
</feature>
<dbReference type="Gene3D" id="4.10.780.10">
    <property type="entry name" value="Pyruvate-flavodoxin oxidoreductase, EKR domain"/>
    <property type="match status" value="1"/>
</dbReference>
<dbReference type="PIRSF" id="PIRSF000159">
    <property type="entry name" value="NifJ"/>
    <property type="match status" value="1"/>
</dbReference>
<protein>
    <recommendedName>
        <fullName evidence="9">Pyruvate-flavodoxin oxidoreductase</fullName>
        <ecNumber evidence="9">1.2.7.-</ecNumber>
    </recommendedName>
</protein>
<dbReference type="Gene3D" id="3.30.70.20">
    <property type="match status" value="1"/>
</dbReference>
<keyword evidence="3" id="KW-0004">4Fe-4S</keyword>
<dbReference type="Pfam" id="PF01558">
    <property type="entry name" value="POR"/>
    <property type="match status" value="1"/>
</dbReference>
<dbReference type="CDD" id="cd07034">
    <property type="entry name" value="TPP_PYR_PFOR_IOR-alpha_like"/>
    <property type="match status" value="1"/>
</dbReference>
<dbReference type="InterPro" id="IPR050722">
    <property type="entry name" value="Pyruvate:ferred/Flavod_OxRd"/>
</dbReference>
<evidence type="ECO:0000256" key="6">
    <source>
        <dbReference type="ARBA" id="ARBA00023002"/>
    </source>
</evidence>
<dbReference type="Pfam" id="PF01855">
    <property type="entry name" value="POR_N"/>
    <property type="match status" value="1"/>
</dbReference>
<feature type="domain" description="4Fe-4S ferredoxin-type" evidence="11">
    <location>
        <begin position="740"/>
        <end position="770"/>
    </location>
</feature>
<reference evidence="12 13" key="1">
    <citation type="submission" date="2023-06" db="EMBL/GenBank/DDBJ databases">
        <title>Marinobacter azerbaijanicus a moderately halophilic, isolated from Urmia Lake in Azerbaijan region of Iran.</title>
        <authorList>
            <person name="Sanchez-Porro C."/>
            <person name="Aghdam E.M."/>
            <person name="Saheb S.M."/>
            <person name="Tarhriz V."/>
            <person name="Kazemi E."/>
            <person name="Ammozegar M.A."/>
            <person name="Ventosa A."/>
            <person name="Hejazi M.S."/>
        </authorList>
    </citation>
    <scope>NUCLEOTIDE SEQUENCE [LARGE SCALE GENOMIC DNA]</scope>
    <source>
        <strain evidence="12 13">TBZ242</strain>
    </source>
</reference>
<dbReference type="InterPro" id="IPR002869">
    <property type="entry name" value="Pyrv_flavodox_OxRed_cen"/>
</dbReference>
<sequence>MAFQTLDGNEAVASVAYRLSETIAIYPITPASVMGEHADDWATLGRANLWGQVPGVVEMQSEAGAAGAMHGALQAGSLVTTFTASQGLLLMLPNLFKIAGELSPFCMHIAARSVATHALSIFCDHSDVMAARGTGFALLASGSVQEAQDLAAIGHAVTLEPRVPVMHFFDGFRTSHEISKIAVLSDEDLTALVSREGVQSHRSRRMTPDRPVVRGTSQNPDAFFQSREATNPFYQVFPERLEAVMERFADITGRHYQLFDYMGHPEAERVVILMGSGAECAHETVEWLTGQGEKVGVLKVRLFRPFATDQFLQALPGTVTHIAVLDRTKEPGAQGEPLLLEVSGALMEAYSRGDRQILPRVIGGRYGLSSREFTPAMVCAVFDQLRAASPKTRFTVGVRDDVTHLSLEVDNELDIESPQTRRALFFGLGADGTVSSNKASIKILGEGTELYAQGHFVYDSKKSGATTVSHLRFGPLPIRSSYQIRQAQFVAVHAPQFLDRFDVLEHAAPGATILLNVPWTPEQVWDRLSVEVQQVLVDRKVRLYVIDAAGVAEAAGLERRINTVMQVCFFALADILPRDEAIARIKDSIRQTWGRRGPEVVRRNVEAVDSALANLHEVRVPGEVTATRRRPPRVPRDAPDFVQKVTRLLMDGQGDKLPVSAFPPDGTWPTGTSQYEKRSIALEIPIWESDLCVQCNFCAMICPHTAITGKVFEPEAGKGAPDTFEAVPETHTPELEGLDYRLQVAPDDCTGCGLCVEVCPAKDRTQPKRKAINMRPLAEHREAEAKNLAFLRSLPDVPRERIPRDFKSLPLLIPLFEYSGACAGCGETPYIRLLTQLLGDRLLIANATGCSSIYGGNLPTTPYTVNADGRGPTWNNSLFEDAAELGLGMRMGLDRLVGRARQLLEDLREKLPPDLYQDLTGPCATLDEVAMAARREAVTRLRDWLADQQGREAEELSNLADELCPKSVWVIGGDGWAYDIGYGGLDHALASGQNLKLLVLDTEVYSNTGGQQSKATPMGAIAKFAAAGKETRKKDLGLLAMSYGHVYVAQIAMQSHSNHTTKALQEAESFDGPALIIAHSPCIAHGYDLVHSPAQQKRAVDSWAWPLYRFDPRRIHEGLPPLQLDSLRQKVTMKNYMQEEARFRMLELRDPERYEQLVAAASEAAQEQRELYKQLAGIHFEPHEHPEPDQKEGDRHD</sequence>
<dbReference type="InterPro" id="IPR017900">
    <property type="entry name" value="4Fe4S_Fe_S_CS"/>
</dbReference>
<keyword evidence="8" id="KW-0411">Iron-sulfur</keyword>
<dbReference type="EMBL" id="JASSVS010000003">
    <property type="protein sequence ID" value="MDL0430974.1"/>
    <property type="molecule type" value="Genomic_DNA"/>
</dbReference>
<evidence type="ECO:0000256" key="9">
    <source>
        <dbReference type="PIRNR" id="PIRNR000159"/>
    </source>
</evidence>
<feature type="compositionally biased region" description="Basic and acidic residues" evidence="10">
    <location>
        <begin position="1180"/>
        <end position="1197"/>
    </location>
</feature>
<comment type="function">
    <text evidence="9">Oxidoreductase required for the transfer of electrons from pyruvate to flavodoxin.</text>
</comment>
<dbReference type="Proteomes" id="UP001227964">
    <property type="component" value="Unassembled WGS sequence"/>
</dbReference>
<dbReference type="Pfam" id="PF12838">
    <property type="entry name" value="Fer4_7"/>
    <property type="match status" value="1"/>
</dbReference>
<dbReference type="InterPro" id="IPR017896">
    <property type="entry name" value="4Fe4S_Fe-S-bd"/>
</dbReference>
<dbReference type="SUPFAM" id="SSF54862">
    <property type="entry name" value="4Fe-4S ferredoxins"/>
    <property type="match status" value="1"/>
</dbReference>
<dbReference type="RefSeq" id="WP_285390046.1">
    <property type="nucleotide sequence ID" value="NZ_JASSVS010000003.1"/>
</dbReference>
<proteinExistence type="inferred from homology"/>
<dbReference type="PANTHER" id="PTHR32154">
    <property type="entry name" value="PYRUVATE-FLAVODOXIN OXIDOREDUCTASE-RELATED"/>
    <property type="match status" value="1"/>
</dbReference>
<dbReference type="InterPro" id="IPR029061">
    <property type="entry name" value="THDP-binding"/>
</dbReference>
<dbReference type="InterPro" id="IPR009014">
    <property type="entry name" value="Transketo_C/PFOR_II"/>
</dbReference>
<comment type="catalytic activity">
    <reaction evidence="9">
        <text>oxidized [flavodoxin] + pyruvate + CoA + 2 H(+) = reduced [flavodoxin] + acetyl-CoA + CO2</text>
        <dbReference type="Rhea" id="RHEA:44140"/>
        <dbReference type="Rhea" id="RHEA-COMP:10622"/>
        <dbReference type="Rhea" id="RHEA-COMP:10623"/>
        <dbReference type="ChEBI" id="CHEBI:15361"/>
        <dbReference type="ChEBI" id="CHEBI:15378"/>
        <dbReference type="ChEBI" id="CHEBI:16526"/>
        <dbReference type="ChEBI" id="CHEBI:57287"/>
        <dbReference type="ChEBI" id="CHEBI:57288"/>
        <dbReference type="ChEBI" id="CHEBI:57618"/>
        <dbReference type="ChEBI" id="CHEBI:58210"/>
    </reaction>
</comment>
<dbReference type="InterPro" id="IPR011895">
    <property type="entry name" value="Pyrv_flavodox_OxRed"/>
</dbReference>
<evidence type="ECO:0000256" key="7">
    <source>
        <dbReference type="ARBA" id="ARBA00023004"/>
    </source>
</evidence>
<keyword evidence="2 9" id="KW-0813">Transport</keyword>
<evidence type="ECO:0000256" key="3">
    <source>
        <dbReference type="ARBA" id="ARBA00022485"/>
    </source>
</evidence>
<evidence type="ECO:0000256" key="4">
    <source>
        <dbReference type="ARBA" id="ARBA00022723"/>
    </source>
</evidence>
<dbReference type="Pfam" id="PF02775">
    <property type="entry name" value="TPP_enzyme_C"/>
    <property type="match status" value="1"/>
</dbReference>
<dbReference type="SUPFAM" id="SSF53323">
    <property type="entry name" value="Pyruvate-ferredoxin oxidoreductase, PFOR, domain III"/>
    <property type="match status" value="1"/>
</dbReference>
<dbReference type="Pfam" id="PF10371">
    <property type="entry name" value="EKR"/>
    <property type="match status" value="1"/>
</dbReference>
<evidence type="ECO:0000256" key="2">
    <source>
        <dbReference type="ARBA" id="ARBA00022448"/>
    </source>
</evidence>
<evidence type="ECO:0000256" key="8">
    <source>
        <dbReference type="ARBA" id="ARBA00023014"/>
    </source>
</evidence>
<comment type="caution">
    <text evidence="12">The sequence shown here is derived from an EMBL/GenBank/DDBJ whole genome shotgun (WGS) entry which is preliminary data.</text>
</comment>
<dbReference type="PROSITE" id="PS00198">
    <property type="entry name" value="4FE4S_FER_1"/>
    <property type="match status" value="1"/>
</dbReference>
<dbReference type="SUPFAM" id="SSF52518">
    <property type="entry name" value="Thiamin diphosphate-binding fold (THDP-binding)"/>
    <property type="match status" value="2"/>
</dbReference>
<keyword evidence="4" id="KW-0479">Metal-binding</keyword>